<protein>
    <submittedName>
        <fullName evidence="2">Uncharacterized protein</fullName>
    </submittedName>
</protein>
<name>A0A1D2JMJ6_PARBR</name>
<proteinExistence type="predicted"/>
<feature type="region of interest" description="Disordered" evidence="1">
    <location>
        <begin position="120"/>
        <end position="143"/>
    </location>
</feature>
<evidence type="ECO:0000313" key="3">
    <source>
        <dbReference type="Proteomes" id="UP000242814"/>
    </source>
</evidence>
<dbReference type="EMBL" id="LZYO01000024">
    <property type="protein sequence ID" value="ODH43106.1"/>
    <property type="molecule type" value="Genomic_DNA"/>
</dbReference>
<accession>A0A1D2JMJ6</accession>
<reference evidence="2 3" key="1">
    <citation type="submission" date="2016-06" db="EMBL/GenBank/DDBJ databases">
        <authorList>
            <person name="Kjaerup R.B."/>
            <person name="Dalgaard T.S."/>
            <person name="Juul-Madsen H.R."/>
        </authorList>
    </citation>
    <scope>NUCLEOTIDE SEQUENCE [LARGE SCALE GENOMIC DNA]</scope>
    <source>
        <strain evidence="2 3">Pb300</strain>
    </source>
</reference>
<sequence length="143" mass="15650">MGSPETPVGKIKGQVTEIVQTQIVPYVDEKKCDTKMRSFYGVAYLSRPVCLLTIRQCQCNVEENIPRILGQREWIILMGGGGWEGRIDGDGQETQPLILKIACQAINSSDSLENIPVLQERPYAGPRPGTGGLGKDGFVDISD</sequence>
<gene>
    <name evidence="2" type="ORF">ACO22_01109</name>
</gene>
<organism evidence="2 3">
    <name type="scientific">Paracoccidioides brasiliensis</name>
    <dbReference type="NCBI Taxonomy" id="121759"/>
    <lineage>
        <taxon>Eukaryota</taxon>
        <taxon>Fungi</taxon>
        <taxon>Dikarya</taxon>
        <taxon>Ascomycota</taxon>
        <taxon>Pezizomycotina</taxon>
        <taxon>Eurotiomycetes</taxon>
        <taxon>Eurotiomycetidae</taxon>
        <taxon>Onygenales</taxon>
        <taxon>Ajellomycetaceae</taxon>
        <taxon>Paracoccidioides</taxon>
    </lineage>
</organism>
<dbReference type="Proteomes" id="UP000242814">
    <property type="component" value="Unassembled WGS sequence"/>
</dbReference>
<evidence type="ECO:0000256" key="1">
    <source>
        <dbReference type="SAM" id="MobiDB-lite"/>
    </source>
</evidence>
<dbReference type="VEuPathDB" id="FungiDB:PADG_12313"/>
<comment type="caution">
    <text evidence="2">The sequence shown here is derived from an EMBL/GenBank/DDBJ whole genome shotgun (WGS) entry which is preliminary data.</text>
</comment>
<dbReference type="VEuPathDB" id="FungiDB:PABG_11879"/>
<dbReference type="AlphaFoldDB" id="A0A1D2JMJ6"/>
<evidence type="ECO:0000313" key="2">
    <source>
        <dbReference type="EMBL" id="ODH43106.1"/>
    </source>
</evidence>